<dbReference type="InterPro" id="IPR038092">
    <property type="entry name" value="PHAX_RNA-binding_sf"/>
</dbReference>
<organism evidence="13 14">
    <name type="scientific">Ramazzottius varieornatus</name>
    <name type="common">Water bear</name>
    <name type="synonym">Tardigrade</name>
    <dbReference type="NCBI Taxonomy" id="947166"/>
    <lineage>
        <taxon>Eukaryota</taxon>
        <taxon>Metazoa</taxon>
        <taxon>Ecdysozoa</taxon>
        <taxon>Tardigrada</taxon>
        <taxon>Eutardigrada</taxon>
        <taxon>Parachela</taxon>
        <taxon>Hypsibioidea</taxon>
        <taxon>Ramazzottiidae</taxon>
        <taxon>Ramazzottius</taxon>
    </lineage>
</organism>
<evidence type="ECO:0000256" key="8">
    <source>
        <dbReference type="ARBA" id="ARBA00022927"/>
    </source>
</evidence>
<dbReference type="PANTHER" id="PTHR13135:SF0">
    <property type="entry name" value="PHOSPHORYLATED ADAPTER RNA EXPORT PROTEIN"/>
    <property type="match status" value="1"/>
</dbReference>
<feature type="compositionally biased region" description="Polar residues" evidence="11">
    <location>
        <begin position="38"/>
        <end position="50"/>
    </location>
</feature>
<dbReference type="GO" id="GO:0005737">
    <property type="term" value="C:cytoplasm"/>
    <property type="evidence" value="ECO:0007669"/>
    <property type="project" value="UniProtKB-SubCell"/>
</dbReference>
<dbReference type="STRING" id="947166.A0A1D1UKU6"/>
<evidence type="ECO:0000256" key="6">
    <source>
        <dbReference type="ARBA" id="ARBA00022490"/>
    </source>
</evidence>
<keyword evidence="5" id="KW-0813">Transport</keyword>
<evidence type="ECO:0000256" key="4">
    <source>
        <dbReference type="ARBA" id="ARBA00016856"/>
    </source>
</evidence>
<evidence type="ECO:0000256" key="10">
    <source>
        <dbReference type="ARBA" id="ARBA00030834"/>
    </source>
</evidence>
<name>A0A1D1UKU6_RAMVA</name>
<accession>A0A1D1UKU6</accession>
<dbReference type="Pfam" id="PF10258">
    <property type="entry name" value="PHAX_RNA-bd"/>
    <property type="match status" value="1"/>
</dbReference>
<evidence type="ECO:0000256" key="5">
    <source>
        <dbReference type="ARBA" id="ARBA00022448"/>
    </source>
</evidence>
<evidence type="ECO:0000313" key="13">
    <source>
        <dbReference type="EMBL" id="GAU90329.1"/>
    </source>
</evidence>
<feature type="domain" description="Phosphorylated adapter RNA export protein RNA-binding" evidence="12">
    <location>
        <begin position="181"/>
        <end position="251"/>
    </location>
</feature>
<evidence type="ECO:0000256" key="11">
    <source>
        <dbReference type="SAM" id="MobiDB-lite"/>
    </source>
</evidence>
<evidence type="ECO:0000256" key="1">
    <source>
        <dbReference type="ARBA" id="ARBA00004123"/>
    </source>
</evidence>
<evidence type="ECO:0000259" key="12">
    <source>
        <dbReference type="Pfam" id="PF10258"/>
    </source>
</evidence>
<feature type="region of interest" description="Disordered" evidence="11">
    <location>
        <begin position="274"/>
        <end position="357"/>
    </location>
</feature>
<comment type="subcellular location">
    <subcellularLocation>
        <location evidence="2">Cytoplasm</location>
    </subcellularLocation>
    <subcellularLocation>
        <location evidence="1">Nucleus</location>
    </subcellularLocation>
</comment>
<evidence type="ECO:0000313" key="14">
    <source>
        <dbReference type="Proteomes" id="UP000186922"/>
    </source>
</evidence>
<dbReference type="Proteomes" id="UP000186922">
    <property type="component" value="Unassembled WGS sequence"/>
</dbReference>
<dbReference type="GO" id="GO:0006408">
    <property type="term" value="P:snRNA export from nucleus"/>
    <property type="evidence" value="ECO:0007669"/>
    <property type="project" value="InterPro"/>
</dbReference>
<comment type="caution">
    <text evidence="13">The sequence shown here is derived from an EMBL/GenBank/DDBJ whole genome shotgun (WGS) entry which is preliminary data.</text>
</comment>
<comment type="similarity">
    <text evidence="3">Belongs to the PHAX family.</text>
</comment>
<evidence type="ECO:0000256" key="3">
    <source>
        <dbReference type="ARBA" id="ARBA00006094"/>
    </source>
</evidence>
<sequence length="357" mass="38685">MEESKLRQPRKTNVTQSDSESDSEDGEVQDEEMHKKGTLSNPENPAQVSIMTKRKRGNAWKDVVVENALVDSLAKVTTTEVRVPKPAGFVDLDAPSNSLQPFLTSSVGSTVKKWAPEKRRNGSGDASASTSAGICGKRKNHLVPKPKRSANWKGGEKTQMFTTYPDLNSEITDEDRLDVAARKAVHQLKEKQNPWSITQVICHLGNSEARKLLSLTKTIEQNGGMLTKDGKSRRTAGGVFITLFRSDAEPKIGKAALKKMLTPPQTPQRIANAAAKHKRAVEKRAQRRLEKEKAVTTDASSEHKEGEGPETLSVAAANMDTEEGEISAGSASNAGRYAPGRAAEAEDAQATVSAMES</sequence>
<dbReference type="GO" id="GO:0015031">
    <property type="term" value="P:protein transport"/>
    <property type="evidence" value="ECO:0007669"/>
    <property type="project" value="UniProtKB-KW"/>
</dbReference>
<keyword evidence="8" id="KW-0653">Protein transport</keyword>
<evidence type="ECO:0000256" key="7">
    <source>
        <dbReference type="ARBA" id="ARBA00022884"/>
    </source>
</evidence>
<dbReference type="Gene3D" id="1.10.10.1440">
    <property type="entry name" value="PHAX RNA-binding domain"/>
    <property type="match status" value="1"/>
</dbReference>
<dbReference type="OrthoDB" id="20573at2759"/>
<proteinExistence type="inferred from homology"/>
<dbReference type="InterPro" id="IPR039047">
    <property type="entry name" value="PHAX"/>
</dbReference>
<keyword evidence="7" id="KW-0694">RNA-binding</keyword>
<feature type="compositionally biased region" description="Basic residues" evidence="11">
    <location>
        <begin position="136"/>
        <end position="150"/>
    </location>
</feature>
<keyword evidence="9" id="KW-0539">Nucleus</keyword>
<feature type="region of interest" description="Disordered" evidence="11">
    <location>
        <begin position="1"/>
        <end position="57"/>
    </location>
</feature>
<dbReference type="InterPro" id="IPR019385">
    <property type="entry name" value="PHAX_RNA-binding_domain"/>
</dbReference>
<dbReference type="GO" id="GO:0005634">
    <property type="term" value="C:nucleus"/>
    <property type="evidence" value="ECO:0007669"/>
    <property type="project" value="UniProtKB-SubCell"/>
</dbReference>
<dbReference type="GO" id="GO:0003723">
    <property type="term" value="F:RNA binding"/>
    <property type="evidence" value="ECO:0007669"/>
    <property type="project" value="UniProtKB-KW"/>
</dbReference>
<keyword evidence="14" id="KW-1185">Reference proteome</keyword>
<reference evidence="13 14" key="1">
    <citation type="journal article" date="2016" name="Nat. Commun.">
        <title>Extremotolerant tardigrade genome and improved radiotolerance of human cultured cells by tardigrade-unique protein.</title>
        <authorList>
            <person name="Hashimoto T."/>
            <person name="Horikawa D.D."/>
            <person name="Saito Y."/>
            <person name="Kuwahara H."/>
            <person name="Kozuka-Hata H."/>
            <person name="Shin-I T."/>
            <person name="Minakuchi Y."/>
            <person name="Ohishi K."/>
            <person name="Motoyama A."/>
            <person name="Aizu T."/>
            <person name="Enomoto A."/>
            <person name="Kondo K."/>
            <person name="Tanaka S."/>
            <person name="Hara Y."/>
            <person name="Koshikawa S."/>
            <person name="Sagara H."/>
            <person name="Miura T."/>
            <person name="Yokobori S."/>
            <person name="Miyagawa K."/>
            <person name="Suzuki Y."/>
            <person name="Kubo T."/>
            <person name="Oyama M."/>
            <person name="Kohara Y."/>
            <person name="Fujiyama A."/>
            <person name="Arakawa K."/>
            <person name="Katayama T."/>
            <person name="Toyoda A."/>
            <person name="Kunieda T."/>
        </authorList>
    </citation>
    <scope>NUCLEOTIDE SEQUENCE [LARGE SCALE GENOMIC DNA]</scope>
    <source>
        <strain evidence="13 14">YOKOZUNA-1</strain>
    </source>
</reference>
<feature type="compositionally biased region" description="Low complexity" evidence="11">
    <location>
        <begin position="123"/>
        <end position="133"/>
    </location>
</feature>
<dbReference type="PANTHER" id="PTHR13135">
    <property type="entry name" value="CYTOSOLIC RESINIFERATOXIN BINDING PROTEIN RBP-26"/>
    <property type="match status" value="1"/>
</dbReference>
<dbReference type="AlphaFoldDB" id="A0A1D1UKU6"/>
<feature type="compositionally biased region" description="Basic and acidic residues" evidence="11">
    <location>
        <begin position="282"/>
        <end position="307"/>
    </location>
</feature>
<keyword evidence="6" id="KW-0963">Cytoplasm</keyword>
<gene>
    <name evidence="13" type="primary">RvY_02760-1</name>
    <name evidence="13" type="synonym">RvY_02760.1</name>
    <name evidence="13" type="ORF">RvY_02760</name>
</gene>
<feature type="compositionally biased region" description="Acidic residues" evidence="11">
    <location>
        <begin position="19"/>
        <end position="30"/>
    </location>
</feature>
<feature type="region of interest" description="Disordered" evidence="11">
    <location>
        <begin position="116"/>
        <end position="154"/>
    </location>
</feature>
<evidence type="ECO:0000256" key="2">
    <source>
        <dbReference type="ARBA" id="ARBA00004496"/>
    </source>
</evidence>
<dbReference type="EMBL" id="BDGG01000001">
    <property type="protein sequence ID" value="GAU90329.1"/>
    <property type="molecule type" value="Genomic_DNA"/>
</dbReference>
<protein>
    <recommendedName>
        <fullName evidence="4">Phosphorylated adapter RNA export protein</fullName>
    </recommendedName>
    <alternativeName>
        <fullName evidence="10">RNA U small nuclear RNA export adapter protein</fullName>
    </alternativeName>
</protein>
<evidence type="ECO:0000256" key="9">
    <source>
        <dbReference type="ARBA" id="ARBA00023242"/>
    </source>
</evidence>